<feature type="binding site" evidence="6">
    <location>
        <position position="65"/>
    </location>
    <ligand>
        <name>a divalent metal cation</name>
        <dbReference type="ChEBI" id="CHEBI:60240"/>
        <label>1</label>
    </ligand>
</feature>
<evidence type="ECO:0000256" key="3">
    <source>
        <dbReference type="ARBA" id="ARBA00022112"/>
    </source>
</evidence>
<dbReference type="InterPro" id="IPR015867">
    <property type="entry name" value="N-reg_PII/ATP_PRibTrfase_C"/>
</dbReference>
<evidence type="ECO:0000256" key="4">
    <source>
        <dbReference type="ARBA" id="ARBA00022723"/>
    </source>
</evidence>
<feature type="binding site" evidence="6">
    <location>
        <position position="337"/>
    </location>
    <ligand>
        <name>a divalent metal cation</name>
        <dbReference type="ChEBI" id="CHEBI:60240"/>
        <label>1</label>
    </ligand>
</feature>
<feature type="binding site" evidence="6">
    <location>
        <position position="333"/>
    </location>
    <ligand>
        <name>a divalent metal cation</name>
        <dbReference type="ChEBI" id="CHEBI:60240"/>
        <label>1</label>
    </ligand>
</feature>
<comment type="subunit">
    <text evidence="2">Homohexamer.</text>
</comment>
<dbReference type="Proteomes" id="UP000245507">
    <property type="component" value="Unassembled WGS sequence"/>
</dbReference>
<feature type="binding site" evidence="6">
    <location>
        <position position="104"/>
    </location>
    <ligand>
        <name>a divalent metal cation</name>
        <dbReference type="ChEBI" id="CHEBI:60240"/>
        <label>1</label>
    </ligand>
</feature>
<dbReference type="GO" id="GO:0046872">
    <property type="term" value="F:metal ion binding"/>
    <property type="evidence" value="ECO:0007669"/>
    <property type="project" value="UniProtKB-UniRule"/>
</dbReference>
<dbReference type="SUPFAM" id="SSF102705">
    <property type="entry name" value="NIF3 (NGG1p interacting factor 3)-like"/>
    <property type="match status" value="1"/>
</dbReference>
<keyword evidence="4 5" id="KW-0479">Metal-binding</keyword>
<dbReference type="PANTHER" id="PTHR13799">
    <property type="entry name" value="NGG1 INTERACTING FACTOR 3"/>
    <property type="match status" value="1"/>
</dbReference>
<dbReference type="NCBIfam" id="TIGR00486">
    <property type="entry name" value="YbgI_SA1388"/>
    <property type="match status" value="1"/>
</dbReference>
<keyword evidence="8" id="KW-1185">Reference proteome</keyword>
<protein>
    <recommendedName>
        <fullName evidence="3 5">GTP cyclohydrolase 1 type 2 homolog</fullName>
    </recommendedName>
</protein>
<dbReference type="FunFam" id="3.40.1390.30:FF:000001">
    <property type="entry name" value="GTP cyclohydrolase 1 type 2"/>
    <property type="match status" value="1"/>
</dbReference>
<dbReference type="Gene3D" id="3.40.1390.30">
    <property type="entry name" value="NIF3 (NGG1p interacting factor 3)-like"/>
    <property type="match status" value="1"/>
</dbReference>
<evidence type="ECO:0000256" key="5">
    <source>
        <dbReference type="PIRNR" id="PIRNR037489"/>
    </source>
</evidence>
<dbReference type="InterPro" id="IPR036069">
    <property type="entry name" value="DUF34/NIF3_sf"/>
</dbReference>
<dbReference type="GO" id="GO:0005737">
    <property type="term" value="C:cytoplasm"/>
    <property type="evidence" value="ECO:0007669"/>
    <property type="project" value="TreeGrafter"/>
</dbReference>
<evidence type="ECO:0000313" key="7">
    <source>
        <dbReference type="EMBL" id="PWN01024.1"/>
    </source>
</evidence>
<evidence type="ECO:0000256" key="6">
    <source>
        <dbReference type="PIRSR" id="PIRSR602678-1"/>
    </source>
</evidence>
<dbReference type="FunFam" id="3.30.70.120:FF:000006">
    <property type="entry name" value="GTP cyclohydrolase 1 type 2 homolog"/>
    <property type="match status" value="1"/>
</dbReference>
<evidence type="ECO:0000256" key="1">
    <source>
        <dbReference type="ARBA" id="ARBA00006964"/>
    </source>
</evidence>
<sequence length="372" mass="39273">MPTLKDLVSLIHEWYPPATAEDWDAVGLVYGDPEQSVKKVMFAVDPSPAVAEEAADWKADLLVVHHPLFLKPVHGFAATTSKGRTLATLARAGCALLTAHTNADQAVDGVSEAMAVALGLGDLEPLVPARGDSFDKLTVFVPSDAAAPVRAAIAEAGAGRIGDYDFASFSTSGEGRFRPLEGANPTIGTVGEIETVAEVRVEVVLARHLRTQVVRAMLAAHPYEEPAYDVVELADPGTVVTGTGRIGTLPATTLAEFAQSVADALPATQHGVRVAGDPERAVRRVAVCGGAGDFLLDRVAASDVDVYVTSDLRHHPAAEFAEKNGPALVDVAHWAAEWTWLPVVAARLGDALGNDVETRVSELCTDPWTMRL</sequence>
<feature type="binding site" evidence="6">
    <location>
        <position position="66"/>
    </location>
    <ligand>
        <name>a divalent metal cation</name>
        <dbReference type="ChEBI" id="CHEBI:60240"/>
        <label>1</label>
    </ligand>
</feature>
<dbReference type="RefSeq" id="WP_109697339.1">
    <property type="nucleotide sequence ID" value="NZ_QGDD01000012.1"/>
</dbReference>
<evidence type="ECO:0000256" key="2">
    <source>
        <dbReference type="ARBA" id="ARBA00011643"/>
    </source>
</evidence>
<name>A0A316TFC1_9ACTN</name>
<dbReference type="PIRSF" id="PIRSF037489">
    <property type="entry name" value="UCP037489_NIF3_YqfO"/>
    <property type="match status" value="1"/>
</dbReference>
<accession>A0A316TFC1</accession>
<dbReference type="InterPro" id="IPR002678">
    <property type="entry name" value="DUF34/NIF3"/>
</dbReference>
<dbReference type="OrthoDB" id="9795763at2"/>
<comment type="similarity">
    <text evidence="1 5">Belongs to the GTP cyclohydrolase I type 2/NIF3 family.</text>
</comment>
<comment type="caution">
    <text evidence="7">The sequence shown here is derived from an EMBL/GenBank/DDBJ whole genome shotgun (WGS) entry which is preliminary data.</text>
</comment>
<reference evidence="7 8" key="1">
    <citation type="submission" date="2018-05" db="EMBL/GenBank/DDBJ databases">
        <title>Nocardioides silvaticus genome.</title>
        <authorList>
            <person name="Li C."/>
            <person name="Wang G."/>
        </authorList>
    </citation>
    <scope>NUCLEOTIDE SEQUENCE [LARGE SCALE GENOMIC DNA]</scope>
    <source>
        <strain evidence="7 8">CCTCC AB 2018079</strain>
    </source>
</reference>
<dbReference type="PANTHER" id="PTHR13799:SF14">
    <property type="entry name" value="GTP CYCLOHYDROLASE 1 TYPE 2 HOMOLOG"/>
    <property type="match status" value="1"/>
</dbReference>
<dbReference type="AlphaFoldDB" id="A0A316TFC1"/>
<organism evidence="7 8">
    <name type="scientific">Nocardioides silvaticus</name>
    <dbReference type="NCBI Taxonomy" id="2201891"/>
    <lineage>
        <taxon>Bacteria</taxon>
        <taxon>Bacillati</taxon>
        <taxon>Actinomycetota</taxon>
        <taxon>Actinomycetes</taxon>
        <taxon>Propionibacteriales</taxon>
        <taxon>Nocardioidaceae</taxon>
        <taxon>Nocardioides</taxon>
    </lineage>
</organism>
<gene>
    <name evidence="7" type="ORF">DJ010_20630</name>
</gene>
<proteinExistence type="inferred from homology"/>
<dbReference type="Gene3D" id="3.30.70.120">
    <property type="match status" value="1"/>
</dbReference>
<dbReference type="InterPro" id="IPR017221">
    <property type="entry name" value="DUF34/NIF3_bac"/>
</dbReference>
<dbReference type="Pfam" id="PF01784">
    <property type="entry name" value="DUF34_NIF3"/>
    <property type="match status" value="1"/>
</dbReference>
<evidence type="ECO:0000313" key="8">
    <source>
        <dbReference type="Proteomes" id="UP000245507"/>
    </source>
</evidence>
<dbReference type="EMBL" id="QGDD01000012">
    <property type="protein sequence ID" value="PWN01024.1"/>
    <property type="molecule type" value="Genomic_DNA"/>
</dbReference>